<evidence type="ECO:0000256" key="1">
    <source>
        <dbReference type="SAM" id="SignalP"/>
    </source>
</evidence>
<dbReference type="AlphaFoldDB" id="A0AAD3M8M5"/>
<feature type="signal peptide" evidence="1">
    <location>
        <begin position="1"/>
        <end position="22"/>
    </location>
</feature>
<reference evidence="2" key="1">
    <citation type="submission" date="2022-08" db="EMBL/GenBank/DDBJ databases">
        <title>Genome sequencing of akame (Lates japonicus).</title>
        <authorList>
            <person name="Hashiguchi Y."/>
            <person name="Takahashi H."/>
        </authorList>
    </citation>
    <scope>NUCLEOTIDE SEQUENCE</scope>
    <source>
        <strain evidence="2">Kochi</strain>
    </source>
</reference>
<accession>A0AAD3M8M5</accession>
<name>A0AAD3M8M5_LATJO</name>
<keyword evidence="1" id="KW-0732">Signal</keyword>
<keyword evidence="2" id="KW-0675">Receptor</keyword>
<keyword evidence="3" id="KW-1185">Reference proteome</keyword>
<dbReference type="Proteomes" id="UP001279410">
    <property type="component" value="Unassembled WGS sequence"/>
</dbReference>
<sequence length="85" mass="9615">MSRLFLLLAILVVSCTIQVSPAATLEKLKEKWKLYMEECEHNNTRDPPSTGPVCNRTLTIMPVGLGWTSNTTVSVLRPWYLPWAP</sequence>
<dbReference type="EMBL" id="BRZM01000007">
    <property type="protein sequence ID" value="GLD49266.1"/>
    <property type="molecule type" value="Genomic_DNA"/>
</dbReference>
<feature type="chain" id="PRO_5041955427" evidence="1">
    <location>
        <begin position="23"/>
        <end position="85"/>
    </location>
</feature>
<gene>
    <name evidence="2" type="ORF">AKAME5_000308200</name>
</gene>
<comment type="caution">
    <text evidence="2">The sequence shown here is derived from an EMBL/GenBank/DDBJ whole genome shotgun (WGS) entry which is preliminary data.</text>
</comment>
<dbReference type="PROSITE" id="PS51257">
    <property type="entry name" value="PROKAR_LIPOPROTEIN"/>
    <property type="match status" value="1"/>
</dbReference>
<proteinExistence type="predicted"/>
<evidence type="ECO:0000313" key="3">
    <source>
        <dbReference type="Proteomes" id="UP001279410"/>
    </source>
</evidence>
<protein>
    <submittedName>
        <fullName evidence="2">Glucagon receptor</fullName>
    </submittedName>
</protein>
<evidence type="ECO:0000313" key="2">
    <source>
        <dbReference type="EMBL" id="GLD49266.1"/>
    </source>
</evidence>
<organism evidence="2 3">
    <name type="scientific">Lates japonicus</name>
    <name type="common">Japanese lates</name>
    <dbReference type="NCBI Taxonomy" id="270547"/>
    <lineage>
        <taxon>Eukaryota</taxon>
        <taxon>Metazoa</taxon>
        <taxon>Chordata</taxon>
        <taxon>Craniata</taxon>
        <taxon>Vertebrata</taxon>
        <taxon>Euteleostomi</taxon>
        <taxon>Actinopterygii</taxon>
        <taxon>Neopterygii</taxon>
        <taxon>Teleostei</taxon>
        <taxon>Neoteleostei</taxon>
        <taxon>Acanthomorphata</taxon>
        <taxon>Carangaria</taxon>
        <taxon>Carangaria incertae sedis</taxon>
        <taxon>Centropomidae</taxon>
        <taxon>Lates</taxon>
    </lineage>
</organism>